<reference evidence="1 2" key="1">
    <citation type="submission" date="2023-02" db="EMBL/GenBank/DDBJ databases">
        <title>LHISI_Scaffold_Assembly.</title>
        <authorList>
            <person name="Stuart O.P."/>
            <person name="Cleave R."/>
            <person name="Magrath M.J.L."/>
            <person name="Mikheyev A.S."/>
        </authorList>
    </citation>
    <scope>NUCLEOTIDE SEQUENCE [LARGE SCALE GENOMIC DNA]</scope>
    <source>
        <strain evidence="1">Daus_M_001</strain>
        <tissue evidence="1">Leg muscle</tissue>
    </source>
</reference>
<comment type="caution">
    <text evidence="1">The sequence shown here is derived from an EMBL/GenBank/DDBJ whole genome shotgun (WGS) entry which is preliminary data.</text>
</comment>
<dbReference type="Proteomes" id="UP001159363">
    <property type="component" value="Chromosome 5"/>
</dbReference>
<organism evidence="1 2">
    <name type="scientific">Dryococelus australis</name>
    <dbReference type="NCBI Taxonomy" id="614101"/>
    <lineage>
        <taxon>Eukaryota</taxon>
        <taxon>Metazoa</taxon>
        <taxon>Ecdysozoa</taxon>
        <taxon>Arthropoda</taxon>
        <taxon>Hexapoda</taxon>
        <taxon>Insecta</taxon>
        <taxon>Pterygota</taxon>
        <taxon>Neoptera</taxon>
        <taxon>Polyneoptera</taxon>
        <taxon>Phasmatodea</taxon>
        <taxon>Verophasmatodea</taxon>
        <taxon>Anareolatae</taxon>
        <taxon>Phasmatidae</taxon>
        <taxon>Eurycanthinae</taxon>
        <taxon>Dryococelus</taxon>
    </lineage>
</organism>
<keyword evidence="2" id="KW-1185">Reference proteome</keyword>
<dbReference type="InterPro" id="IPR037387">
    <property type="entry name" value="PTCD3"/>
</dbReference>
<evidence type="ECO:0000313" key="1">
    <source>
        <dbReference type="EMBL" id="KAJ8881542.1"/>
    </source>
</evidence>
<accession>A0ABQ9HB89</accession>
<name>A0ABQ9HB89_9NEOP</name>
<dbReference type="PANTHER" id="PTHR16276">
    <property type="entry name" value="PENTATRICOPEPTIDE REPEAT DOMAIN-CONTAINING PROTEIN 3"/>
    <property type="match status" value="1"/>
</dbReference>
<protein>
    <submittedName>
        <fullName evidence="1">Uncharacterized protein</fullName>
    </submittedName>
</protein>
<gene>
    <name evidence="1" type="ORF">PR048_018024</name>
</gene>
<proteinExistence type="predicted"/>
<evidence type="ECO:0000313" key="2">
    <source>
        <dbReference type="Proteomes" id="UP001159363"/>
    </source>
</evidence>
<dbReference type="EMBL" id="JARBHB010000006">
    <property type="protein sequence ID" value="KAJ8881542.1"/>
    <property type="molecule type" value="Genomic_DNA"/>
</dbReference>
<sequence length="139" mass="15941">MFCTLTLTTDHTGQKWDSCNGDNLRNFFALLCSMEPLEVFMEFYNKMVPNIYVPEPGIMEDIIKAVDMNGAAEHLPRLWSDMVIFDHTNRENLLVAILAAMIRNQPPASSDLAAQFADVAWAVWQKLVDQNEDRYSQLR</sequence>
<dbReference type="PANTHER" id="PTHR16276:SF1">
    <property type="entry name" value="SMALL RIBOSOMAL SUBUNIT PROTEIN MS39"/>
    <property type="match status" value="1"/>
</dbReference>